<dbReference type="Proteomes" id="UP000504714">
    <property type="component" value="Unassembled WGS sequence"/>
</dbReference>
<organism evidence="9 10">
    <name type="scientific">Candidatus Regiella insecticola</name>
    <dbReference type="NCBI Taxonomy" id="138073"/>
    <lineage>
        <taxon>Bacteria</taxon>
        <taxon>Pseudomonadati</taxon>
        <taxon>Pseudomonadota</taxon>
        <taxon>Gammaproteobacteria</taxon>
        <taxon>Enterobacterales</taxon>
        <taxon>Enterobacteriaceae</taxon>
        <taxon>aphid secondary symbionts</taxon>
        <taxon>Candidatus Regiella</taxon>
    </lineage>
</organism>
<keyword evidence="4 6" id="KW-0131">Cell cycle</keyword>
<evidence type="ECO:0000256" key="1">
    <source>
        <dbReference type="ARBA" id="ARBA00006291"/>
    </source>
</evidence>
<evidence type="ECO:0000256" key="6">
    <source>
        <dbReference type="HAMAP-Rule" id="MF_00267"/>
    </source>
</evidence>
<dbReference type="InterPro" id="IPR013033">
    <property type="entry name" value="MinC"/>
</dbReference>
<dbReference type="Pfam" id="PF05209">
    <property type="entry name" value="MinC_N"/>
    <property type="match status" value="1"/>
</dbReference>
<keyword evidence="3 6" id="KW-0717">Septation</keyword>
<sequence length="233" mass="25259">MSSLPNQSIEFKGSNFTLSVLHLYDPRPEVIQLALEKKMLAAKNFFKNAPIVINVALLPQDTNWLALRQAVSSVGLHIVGVNGHDSAQRMALIQAGLPLLSEGQHKKDEKKSEAVNLPAKSTTKTRVINAPVRSGQQVRAPCDLVIIGNVSAGAEVIADGNIHIYGKLRGRALAGASGNTQTSIFCMVLDAELVSIAGAYWLKEHIDEKYMGKAVRLHLLDDALKIELLNPNL</sequence>
<dbReference type="NCBIfam" id="TIGR01222">
    <property type="entry name" value="minC"/>
    <property type="match status" value="1"/>
</dbReference>
<dbReference type="PANTHER" id="PTHR34108:SF1">
    <property type="entry name" value="SEPTUM SITE-DETERMINING PROTEIN MINC"/>
    <property type="match status" value="1"/>
</dbReference>
<comment type="similarity">
    <text evidence="1 6">Belongs to the MinC family.</text>
</comment>
<dbReference type="SUPFAM" id="SSF63848">
    <property type="entry name" value="Cell-division inhibitor MinC, C-terminal domain"/>
    <property type="match status" value="1"/>
</dbReference>
<gene>
    <name evidence="6 9" type="primary">minC</name>
    <name evidence="9" type="ORF">RINTU1_08780</name>
</gene>
<evidence type="ECO:0000256" key="3">
    <source>
        <dbReference type="ARBA" id="ARBA00023210"/>
    </source>
</evidence>
<dbReference type="InterPro" id="IPR016098">
    <property type="entry name" value="CAP/MinC_C"/>
</dbReference>
<evidence type="ECO:0000313" key="9">
    <source>
        <dbReference type="EMBL" id="GFN45626.1"/>
    </source>
</evidence>
<feature type="domain" description="Septum formation inhibitor MinC N-terminal" evidence="8">
    <location>
        <begin position="9"/>
        <end position="77"/>
    </location>
</feature>
<dbReference type="HAMAP" id="MF_00267">
    <property type="entry name" value="MinC"/>
    <property type="match status" value="1"/>
</dbReference>
<keyword evidence="2 6" id="KW-0132">Cell division</keyword>
<comment type="subunit">
    <text evidence="6">Interacts with MinD and FtsZ.</text>
</comment>
<accession>A0A6L2ZLM3</accession>
<dbReference type="AlphaFoldDB" id="A0A6L2ZLM3"/>
<dbReference type="Gene3D" id="2.160.20.70">
    <property type="match status" value="1"/>
</dbReference>
<evidence type="ECO:0000259" key="8">
    <source>
        <dbReference type="Pfam" id="PF05209"/>
    </source>
</evidence>
<dbReference type="PANTHER" id="PTHR34108">
    <property type="entry name" value="SEPTUM SITE-DETERMINING PROTEIN MINC"/>
    <property type="match status" value="1"/>
</dbReference>
<feature type="domain" description="Septum formation inhibitor MinC C-terminal" evidence="7">
    <location>
        <begin position="127"/>
        <end position="227"/>
    </location>
</feature>
<comment type="function">
    <text evidence="5 6">Cell division inhibitor that blocks the formation of polar Z ring septums. Rapidly oscillates between the poles of the cell to destabilize FtsZ filaments that have formed before they mature into polar Z rings. Prevents FtsZ polymerization.</text>
</comment>
<protein>
    <recommendedName>
        <fullName evidence="6">Probable septum site-determining protein MinC</fullName>
    </recommendedName>
</protein>
<evidence type="ECO:0000259" key="7">
    <source>
        <dbReference type="Pfam" id="PF03775"/>
    </source>
</evidence>
<dbReference type="EMBL" id="BLXO01000001">
    <property type="protein sequence ID" value="GFN45626.1"/>
    <property type="molecule type" value="Genomic_DNA"/>
</dbReference>
<evidence type="ECO:0000256" key="5">
    <source>
        <dbReference type="ARBA" id="ARBA00025606"/>
    </source>
</evidence>
<dbReference type="GO" id="GO:0000902">
    <property type="term" value="P:cell morphogenesis"/>
    <property type="evidence" value="ECO:0007669"/>
    <property type="project" value="InterPro"/>
</dbReference>
<dbReference type="GO" id="GO:0051302">
    <property type="term" value="P:regulation of cell division"/>
    <property type="evidence" value="ECO:0007669"/>
    <property type="project" value="InterPro"/>
</dbReference>
<dbReference type="RefSeq" id="WP_176487408.1">
    <property type="nucleotide sequence ID" value="NZ_BLXO01000001.1"/>
</dbReference>
<reference evidence="9 10" key="1">
    <citation type="submission" date="2020-06" db="EMBL/GenBank/DDBJ databases">
        <title>The genome sequence of Candidatus Regiella insecticola strain Tut.</title>
        <authorList>
            <person name="Nikoh N."/>
            <person name="Tsuchida T."/>
            <person name="Koga R."/>
            <person name="Oshima K."/>
            <person name="Hattori M."/>
            <person name="Fukatsu T."/>
        </authorList>
    </citation>
    <scope>NUCLEOTIDE SEQUENCE [LARGE SCALE GENOMIC DNA]</scope>
    <source>
        <strain evidence="9 10">Tut</strain>
    </source>
</reference>
<comment type="caution">
    <text evidence="9">The sequence shown here is derived from an EMBL/GenBank/DDBJ whole genome shotgun (WGS) entry which is preliminary data.</text>
</comment>
<name>A0A6L2ZLM3_9ENTR</name>
<dbReference type="Pfam" id="PF03775">
    <property type="entry name" value="MinC_C"/>
    <property type="match status" value="1"/>
</dbReference>
<evidence type="ECO:0000256" key="2">
    <source>
        <dbReference type="ARBA" id="ARBA00022618"/>
    </source>
</evidence>
<proteinExistence type="inferred from homology"/>
<evidence type="ECO:0000256" key="4">
    <source>
        <dbReference type="ARBA" id="ARBA00023306"/>
    </source>
</evidence>
<dbReference type="Gene3D" id="3.30.70.260">
    <property type="match status" value="1"/>
</dbReference>
<dbReference type="InterPro" id="IPR036145">
    <property type="entry name" value="MinC_C_sf"/>
</dbReference>
<evidence type="ECO:0000313" key="10">
    <source>
        <dbReference type="Proteomes" id="UP000504714"/>
    </source>
</evidence>
<dbReference type="GO" id="GO:1901891">
    <property type="term" value="P:regulation of cell septum assembly"/>
    <property type="evidence" value="ECO:0007669"/>
    <property type="project" value="InterPro"/>
</dbReference>
<dbReference type="GO" id="GO:0000917">
    <property type="term" value="P:division septum assembly"/>
    <property type="evidence" value="ECO:0007669"/>
    <property type="project" value="UniProtKB-KW"/>
</dbReference>
<dbReference type="InterPro" id="IPR007874">
    <property type="entry name" value="MinC_N"/>
</dbReference>
<dbReference type="InterPro" id="IPR005526">
    <property type="entry name" value="Septum_form_inhib_MinC_C"/>
</dbReference>